<organism evidence="1 2">
    <name type="scientific">Caligus rogercresseyi</name>
    <name type="common">Sea louse</name>
    <dbReference type="NCBI Taxonomy" id="217165"/>
    <lineage>
        <taxon>Eukaryota</taxon>
        <taxon>Metazoa</taxon>
        <taxon>Ecdysozoa</taxon>
        <taxon>Arthropoda</taxon>
        <taxon>Crustacea</taxon>
        <taxon>Multicrustacea</taxon>
        <taxon>Hexanauplia</taxon>
        <taxon>Copepoda</taxon>
        <taxon>Siphonostomatoida</taxon>
        <taxon>Caligidae</taxon>
        <taxon>Caligus</taxon>
    </lineage>
</organism>
<dbReference type="AlphaFoldDB" id="A0A7T8GV35"/>
<keyword evidence="2" id="KW-1185">Reference proteome</keyword>
<dbReference type="EMBL" id="CP045902">
    <property type="protein sequence ID" value="QQP38055.1"/>
    <property type="molecule type" value="Genomic_DNA"/>
</dbReference>
<gene>
    <name evidence="1" type="ORF">FKW44_018529</name>
</gene>
<protein>
    <submittedName>
        <fullName evidence="1">Uncharacterized protein</fullName>
    </submittedName>
</protein>
<evidence type="ECO:0000313" key="1">
    <source>
        <dbReference type="EMBL" id="QQP38055.1"/>
    </source>
</evidence>
<sequence length="70" mass="7918">MQKIQQDCSKECKDLRSSFYSILSKGIFKRSFLASLLGRSLNLKLFLHSSSLITLLKCLQVLQIGLSRSP</sequence>
<dbReference type="Proteomes" id="UP000595437">
    <property type="component" value="Chromosome 13"/>
</dbReference>
<name>A0A7T8GV35_CALRO</name>
<reference evidence="2" key="1">
    <citation type="submission" date="2021-01" db="EMBL/GenBank/DDBJ databases">
        <title>Caligus Genome Assembly.</title>
        <authorList>
            <person name="Gallardo-Escarate C."/>
        </authorList>
    </citation>
    <scope>NUCLEOTIDE SEQUENCE [LARGE SCALE GENOMIC DNA]</scope>
</reference>
<evidence type="ECO:0000313" key="2">
    <source>
        <dbReference type="Proteomes" id="UP000595437"/>
    </source>
</evidence>
<accession>A0A7T8GV35</accession>
<proteinExistence type="predicted"/>
<feature type="non-terminal residue" evidence="1">
    <location>
        <position position="70"/>
    </location>
</feature>